<accession>A0A1I3IUM5</accession>
<keyword evidence="2" id="KW-1185">Reference proteome</keyword>
<name>A0A1I3IUM5_9SPHI</name>
<organism evidence="1 2">
    <name type="scientific">Parapedobacter indicus</name>
    <dbReference type="NCBI Taxonomy" id="1477437"/>
    <lineage>
        <taxon>Bacteria</taxon>
        <taxon>Pseudomonadati</taxon>
        <taxon>Bacteroidota</taxon>
        <taxon>Sphingobacteriia</taxon>
        <taxon>Sphingobacteriales</taxon>
        <taxon>Sphingobacteriaceae</taxon>
        <taxon>Parapedobacter</taxon>
    </lineage>
</organism>
<protein>
    <submittedName>
        <fullName evidence="1">Uncharacterized protein</fullName>
    </submittedName>
</protein>
<dbReference type="AlphaFoldDB" id="A0A1I3IUM5"/>
<proteinExistence type="predicted"/>
<evidence type="ECO:0000313" key="1">
    <source>
        <dbReference type="EMBL" id="SFI51642.1"/>
    </source>
</evidence>
<evidence type="ECO:0000313" key="2">
    <source>
        <dbReference type="Proteomes" id="UP000198670"/>
    </source>
</evidence>
<gene>
    <name evidence="1" type="ORF">SAMN05444682_104221</name>
</gene>
<dbReference type="EMBL" id="FOQO01000004">
    <property type="protein sequence ID" value="SFI51642.1"/>
    <property type="molecule type" value="Genomic_DNA"/>
</dbReference>
<dbReference type="STRING" id="1477437.SAMN05444682_104221"/>
<reference evidence="1 2" key="1">
    <citation type="submission" date="2016-10" db="EMBL/GenBank/DDBJ databases">
        <authorList>
            <person name="de Groot N.N."/>
        </authorList>
    </citation>
    <scope>NUCLEOTIDE SEQUENCE [LARGE SCALE GENOMIC DNA]</scope>
    <source>
        <strain evidence="1 2">RK1</strain>
    </source>
</reference>
<dbReference type="Proteomes" id="UP000198670">
    <property type="component" value="Unassembled WGS sequence"/>
</dbReference>
<sequence>MFTHYGSVAVKGKDSDLRWSHLISKLHRLPYFLLFWLKILVKIN</sequence>